<organism evidence="3 4">
    <name type="scientific">Paenibacillus auburnensis</name>
    <dbReference type="NCBI Taxonomy" id="2905649"/>
    <lineage>
        <taxon>Bacteria</taxon>
        <taxon>Bacillati</taxon>
        <taxon>Bacillota</taxon>
        <taxon>Bacilli</taxon>
        <taxon>Bacillales</taxon>
        <taxon>Paenibacillaceae</taxon>
        <taxon>Paenibacillus</taxon>
    </lineage>
</organism>
<accession>A0ABM9BTY9</accession>
<evidence type="ECO:0000259" key="1">
    <source>
        <dbReference type="Pfam" id="PF07833"/>
    </source>
</evidence>
<keyword evidence="4" id="KW-1185">Reference proteome</keyword>
<evidence type="ECO:0008006" key="5">
    <source>
        <dbReference type="Google" id="ProtNLM"/>
    </source>
</evidence>
<evidence type="ECO:0000313" key="3">
    <source>
        <dbReference type="EMBL" id="CAH1194590.1"/>
    </source>
</evidence>
<feature type="domain" description="Copper amine oxidase-like N-terminal" evidence="1">
    <location>
        <begin position="195"/>
        <end position="231"/>
    </location>
</feature>
<reference evidence="3" key="1">
    <citation type="submission" date="2022-01" db="EMBL/GenBank/DDBJ databases">
        <authorList>
            <person name="Criscuolo A."/>
        </authorList>
    </citation>
    <scope>NUCLEOTIDE SEQUENCE</scope>
    <source>
        <strain evidence="3">CIP111892</strain>
    </source>
</reference>
<dbReference type="InterPro" id="IPR009045">
    <property type="entry name" value="Zn_M74/Hedgehog-like"/>
</dbReference>
<dbReference type="InterPro" id="IPR039561">
    <property type="entry name" value="Peptidase_M15C"/>
</dbReference>
<dbReference type="Gene3D" id="3.30.1380.10">
    <property type="match status" value="1"/>
</dbReference>
<evidence type="ECO:0000313" key="4">
    <source>
        <dbReference type="Proteomes" id="UP000838324"/>
    </source>
</evidence>
<sequence>MTLTIEQVRAKSAAKLAGLIPCVKAAAEALIDRSYAAGIPIVITQGLRTIAEQNALYAQGRTAPGNVVTHARGGYSNHNFGVAIDFALLTNDGRSVSWDTKIDADRDGMADWNEVIAIAKALGFTWGGDFKSIYDAPHFEMTFGLSTAEYRAGKCPTQAQTDAILALIKPKQEAVEVIVNKANVIIDGCKAKDGVLIDGAVYVPLREVADKLGATITWDNASKTASIKTKEAK</sequence>
<proteinExistence type="predicted"/>
<comment type="caution">
    <text evidence="3">The sequence shown here is derived from an EMBL/GenBank/DDBJ whole genome shotgun (WGS) entry which is preliminary data.</text>
</comment>
<dbReference type="CDD" id="cd14845">
    <property type="entry name" value="L-Ala-D-Glu_peptidase_like"/>
    <property type="match status" value="1"/>
</dbReference>
<gene>
    <name evidence="3" type="ORF">PAECIP111892_01752</name>
</gene>
<dbReference type="Pfam" id="PF13539">
    <property type="entry name" value="Peptidase_M15_4"/>
    <property type="match status" value="1"/>
</dbReference>
<dbReference type="SUPFAM" id="SSF55383">
    <property type="entry name" value="Copper amine oxidase, domain N"/>
    <property type="match status" value="1"/>
</dbReference>
<dbReference type="Proteomes" id="UP000838324">
    <property type="component" value="Unassembled WGS sequence"/>
</dbReference>
<protein>
    <recommendedName>
        <fullName evidence="5">Peptidase M15</fullName>
    </recommendedName>
</protein>
<name>A0ABM9BTY9_9BACL</name>
<dbReference type="SUPFAM" id="SSF55166">
    <property type="entry name" value="Hedgehog/DD-peptidase"/>
    <property type="match status" value="1"/>
</dbReference>
<dbReference type="RefSeq" id="WP_236331914.1">
    <property type="nucleotide sequence ID" value="NZ_CAKMMG010000001.1"/>
</dbReference>
<dbReference type="Pfam" id="PF07833">
    <property type="entry name" value="Cu_amine_oxidN1"/>
    <property type="match status" value="1"/>
</dbReference>
<dbReference type="InterPro" id="IPR012854">
    <property type="entry name" value="Cu_amine_oxidase-like_N"/>
</dbReference>
<feature type="domain" description="Peptidase M15C" evidence="2">
    <location>
        <begin position="72"/>
        <end position="141"/>
    </location>
</feature>
<evidence type="ECO:0000259" key="2">
    <source>
        <dbReference type="Pfam" id="PF13539"/>
    </source>
</evidence>
<dbReference type="Gene3D" id="3.30.457.10">
    <property type="entry name" value="Copper amine oxidase-like, N-terminal domain"/>
    <property type="match status" value="1"/>
</dbReference>
<dbReference type="InterPro" id="IPR036582">
    <property type="entry name" value="Mao_N_sf"/>
</dbReference>
<dbReference type="EMBL" id="CAKMMG010000001">
    <property type="protein sequence ID" value="CAH1194590.1"/>
    <property type="molecule type" value="Genomic_DNA"/>
</dbReference>